<dbReference type="RefSeq" id="WP_039735500.1">
    <property type="nucleotide sequence ID" value="NZ_JUFX02000112.1"/>
</dbReference>
<dbReference type="InterPro" id="IPR002078">
    <property type="entry name" value="Sigma_54_int"/>
</dbReference>
<dbReference type="Proteomes" id="UP000031553">
    <property type="component" value="Unassembled WGS sequence"/>
</dbReference>
<dbReference type="InterPro" id="IPR025944">
    <property type="entry name" value="Sigma_54_int_dom_CS"/>
</dbReference>
<dbReference type="SUPFAM" id="SSF52172">
    <property type="entry name" value="CheY-like"/>
    <property type="match status" value="1"/>
</dbReference>
<dbReference type="Pfam" id="PF25601">
    <property type="entry name" value="AAA_lid_14"/>
    <property type="match status" value="1"/>
</dbReference>
<dbReference type="SUPFAM" id="SSF52540">
    <property type="entry name" value="P-loop containing nucleoside triphosphate hydrolases"/>
    <property type="match status" value="1"/>
</dbReference>
<comment type="function">
    <text evidence="14 16">Member of the two-component regulatory system NtrB/NtrC, which controls expression of the nitrogen-regulated (ntr) genes in response to nitrogen limitation. Phosphorylated NtrC binds directly to DNA and stimulates the formation of open promoter-sigma54-RNA polymerase complexes.</text>
</comment>
<dbReference type="PROSITE" id="PS00675">
    <property type="entry name" value="SIGMA54_INTERACT_1"/>
    <property type="match status" value="1"/>
</dbReference>
<sequence>MSLPTILVADDDRSIRTVLSQALGRGGYQVRTTGQASTLWQWVEEGEGDLVITDVVMPDENGLDLIPRIRRIRPDLRVVVMSAQSTLMTAVKATQRGAFEYLPKPFDLKEVLAVVARALATPATPVQPLTPPQPDEQMSLIGRSVVMQDIYRIIARLTTSDLTVMINGESGTGKELVARALHEYGRRRTGPFVAINMAAIPRNLIESELFGHERGAFTGATSRVAGRFEQAAGGTLFLDEIGDMPPEAQTRLLRVLQDGEFTTVGGTVPIRANVRIIAATHRDLRQAIRAGTFREDLYYRLNVVPMRLPPLRERVEDIPLLARHFLNENAEGAGSVRVLDDEAMAQLQAYRWPGNVRELENLMRRITALHPQESIGADIIAAELAEASSVAAQGEGGGGAAETLAEAVERHLRRFLSSGQDGMPLSDIYDKVIAEVERPLITMTLAATRGNQIRAAAMLGLNRNTLRKKIRDLDIPVVRGGT</sequence>
<keyword evidence="11 16" id="KW-0010">Activator</keyword>
<evidence type="ECO:0000256" key="4">
    <source>
        <dbReference type="ARBA" id="ARBA00022491"/>
    </source>
</evidence>
<dbReference type="Gene3D" id="3.40.50.300">
    <property type="entry name" value="P-loop containing nucleotide triphosphate hydrolases"/>
    <property type="match status" value="1"/>
</dbReference>
<evidence type="ECO:0000256" key="5">
    <source>
        <dbReference type="ARBA" id="ARBA00022553"/>
    </source>
</evidence>
<comment type="subcellular location">
    <subcellularLocation>
        <location evidence="1 16">Cytoplasm</location>
    </subcellularLocation>
</comment>
<dbReference type="GO" id="GO:0006355">
    <property type="term" value="P:regulation of DNA-templated transcription"/>
    <property type="evidence" value="ECO:0007669"/>
    <property type="project" value="InterPro"/>
</dbReference>
<reference evidence="19 20" key="1">
    <citation type="submission" date="2015-07" db="EMBL/GenBank/DDBJ databases">
        <title>Draft Genome Sequence of Komagataeibacter intermedius Strain AF2, Isolated from Kombucha Tea.</title>
        <authorList>
            <person name="Santos R.A."/>
            <person name="Berretta A.A."/>
            <person name="Barud H.S."/>
            <person name="Ribeiro S.J."/>
            <person name="Gonzalez-Garcia L.N."/>
            <person name="Zucchi T.D."/>
            <person name="Goldman G.H."/>
            <person name="Riano-Pachon D.M."/>
        </authorList>
    </citation>
    <scope>NUCLEOTIDE SEQUENCE [LARGE SCALE GENOMIC DNA]</scope>
    <source>
        <strain evidence="19 20">AF2</strain>
    </source>
</reference>
<keyword evidence="10 16" id="KW-0238">DNA-binding</keyword>
<name>A0A0N1N6G0_9PROT</name>
<dbReference type="PROSITE" id="PS50110">
    <property type="entry name" value="RESPONSE_REGULATORY"/>
    <property type="match status" value="1"/>
</dbReference>
<dbReference type="InterPro" id="IPR025943">
    <property type="entry name" value="Sigma_54_int_dom_ATP-bd_2"/>
</dbReference>
<evidence type="ECO:0000256" key="3">
    <source>
        <dbReference type="ARBA" id="ARBA00022490"/>
    </source>
</evidence>
<keyword evidence="7 16" id="KW-0067">ATP-binding</keyword>
<dbReference type="Pfam" id="PF02954">
    <property type="entry name" value="HTH_8"/>
    <property type="match status" value="1"/>
</dbReference>
<dbReference type="SUPFAM" id="SSF46689">
    <property type="entry name" value="Homeodomain-like"/>
    <property type="match status" value="1"/>
</dbReference>
<keyword evidence="3 16" id="KW-0963">Cytoplasm</keyword>
<dbReference type="SMART" id="SM00448">
    <property type="entry name" value="REC"/>
    <property type="match status" value="1"/>
</dbReference>
<comment type="caution">
    <text evidence="19">The sequence shown here is derived from an EMBL/GenBank/DDBJ whole genome shotgun (WGS) entry which is preliminary data.</text>
</comment>
<dbReference type="Pfam" id="PF00072">
    <property type="entry name" value="Response_reg"/>
    <property type="match status" value="1"/>
</dbReference>
<evidence type="ECO:0000256" key="6">
    <source>
        <dbReference type="ARBA" id="ARBA00022741"/>
    </source>
</evidence>
<dbReference type="InterPro" id="IPR025662">
    <property type="entry name" value="Sigma_54_int_dom_ATP-bd_1"/>
</dbReference>
<dbReference type="NCBIfam" id="TIGR01818">
    <property type="entry name" value="ntrC"/>
    <property type="match status" value="1"/>
</dbReference>
<evidence type="ECO:0000256" key="10">
    <source>
        <dbReference type="ARBA" id="ARBA00023125"/>
    </source>
</evidence>
<dbReference type="CDD" id="cd19928">
    <property type="entry name" value="REC_RcNtrC-like"/>
    <property type="match status" value="1"/>
</dbReference>
<dbReference type="SMART" id="SM00382">
    <property type="entry name" value="AAA"/>
    <property type="match status" value="1"/>
</dbReference>
<feature type="modified residue" description="4-aspartylphosphate" evidence="15">
    <location>
        <position position="54"/>
    </location>
</feature>
<keyword evidence="13 16" id="KW-0535">Nitrogen fixation</keyword>
<dbReference type="InterPro" id="IPR009057">
    <property type="entry name" value="Homeodomain-like_sf"/>
</dbReference>
<dbReference type="FunFam" id="3.40.50.300:FF:000006">
    <property type="entry name" value="DNA-binding transcriptional regulator NtrC"/>
    <property type="match status" value="1"/>
</dbReference>
<dbReference type="PANTHER" id="PTHR32071">
    <property type="entry name" value="TRANSCRIPTIONAL REGULATORY PROTEIN"/>
    <property type="match status" value="1"/>
</dbReference>
<evidence type="ECO:0000256" key="2">
    <source>
        <dbReference type="ARBA" id="ARBA00019059"/>
    </source>
</evidence>
<evidence type="ECO:0000256" key="1">
    <source>
        <dbReference type="ARBA" id="ARBA00004496"/>
    </source>
</evidence>
<evidence type="ECO:0000313" key="19">
    <source>
        <dbReference type="EMBL" id="KPH87515.1"/>
    </source>
</evidence>
<dbReference type="InterPro" id="IPR003593">
    <property type="entry name" value="AAA+_ATPase"/>
</dbReference>
<dbReference type="OrthoDB" id="9770562at2"/>
<keyword evidence="8 16" id="KW-0902">Two-component regulatory system</keyword>
<dbReference type="GO" id="GO:0000156">
    <property type="term" value="F:phosphorelay response regulator activity"/>
    <property type="evidence" value="ECO:0007669"/>
    <property type="project" value="UniProtKB-UniRule"/>
</dbReference>
<evidence type="ECO:0000259" key="17">
    <source>
        <dbReference type="PROSITE" id="PS50045"/>
    </source>
</evidence>
<evidence type="ECO:0000256" key="15">
    <source>
        <dbReference type="PROSITE-ProRule" id="PRU00169"/>
    </source>
</evidence>
<dbReference type="PANTHER" id="PTHR32071:SF95">
    <property type="entry name" value="DNA-BINDING TRANSCRIPTIONAL REGULATOR NTRC"/>
    <property type="match status" value="1"/>
</dbReference>
<dbReference type="GO" id="GO:0006808">
    <property type="term" value="P:regulation of nitrogen utilization"/>
    <property type="evidence" value="ECO:0007669"/>
    <property type="project" value="UniProtKB-UniRule"/>
</dbReference>
<dbReference type="InterPro" id="IPR011006">
    <property type="entry name" value="CheY-like_superfamily"/>
</dbReference>
<dbReference type="AlphaFoldDB" id="A0A0N1N6G0"/>
<dbReference type="InterPro" id="IPR010114">
    <property type="entry name" value="Transcript_reg_NtrC"/>
</dbReference>
<dbReference type="PRINTS" id="PR01590">
    <property type="entry name" value="HTHFIS"/>
</dbReference>
<evidence type="ECO:0000259" key="18">
    <source>
        <dbReference type="PROSITE" id="PS50110"/>
    </source>
</evidence>
<dbReference type="Gene3D" id="1.10.10.60">
    <property type="entry name" value="Homeodomain-like"/>
    <property type="match status" value="1"/>
</dbReference>
<dbReference type="EMBL" id="JUFX02000112">
    <property type="protein sequence ID" value="KPH87515.1"/>
    <property type="molecule type" value="Genomic_DNA"/>
</dbReference>
<keyword evidence="4 16" id="KW-0678">Repressor</keyword>
<evidence type="ECO:0000256" key="14">
    <source>
        <dbReference type="ARBA" id="ARBA00043886"/>
    </source>
</evidence>
<evidence type="ECO:0000256" key="16">
    <source>
        <dbReference type="RuleBase" id="RU365013"/>
    </source>
</evidence>
<gene>
    <name evidence="16" type="primary">ntrC</name>
    <name evidence="19" type="ORF">GLUCOINTEAF2_0200382</name>
</gene>
<evidence type="ECO:0000256" key="12">
    <source>
        <dbReference type="ARBA" id="ARBA00023163"/>
    </source>
</evidence>
<keyword evidence="9 16" id="KW-0805">Transcription regulation</keyword>
<dbReference type="PROSITE" id="PS00688">
    <property type="entry name" value="SIGMA54_INTERACT_3"/>
    <property type="match status" value="1"/>
</dbReference>
<dbReference type="Pfam" id="PF00158">
    <property type="entry name" value="Sigma54_activat"/>
    <property type="match status" value="1"/>
</dbReference>
<keyword evidence="5 15" id="KW-0597">Phosphoprotein</keyword>
<proteinExistence type="predicted"/>
<dbReference type="InterPro" id="IPR027417">
    <property type="entry name" value="P-loop_NTPase"/>
</dbReference>
<keyword evidence="6 16" id="KW-0547">Nucleotide-binding</keyword>
<dbReference type="PROSITE" id="PS50045">
    <property type="entry name" value="SIGMA54_INTERACT_4"/>
    <property type="match status" value="1"/>
</dbReference>
<dbReference type="InterPro" id="IPR058031">
    <property type="entry name" value="AAA_lid_NorR"/>
</dbReference>
<dbReference type="GO" id="GO:0005737">
    <property type="term" value="C:cytoplasm"/>
    <property type="evidence" value="ECO:0007669"/>
    <property type="project" value="UniProtKB-SubCell"/>
</dbReference>
<evidence type="ECO:0000256" key="9">
    <source>
        <dbReference type="ARBA" id="ARBA00023015"/>
    </source>
</evidence>
<feature type="domain" description="Response regulatory" evidence="18">
    <location>
        <begin position="5"/>
        <end position="119"/>
    </location>
</feature>
<dbReference type="Gene3D" id="1.10.8.60">
    <property type="match status" value="1"/>
</dbReference>
<dbReference type="InterPro" id="IPR002197">
    <property type="entry name" value="HTH_Fis"/>
</dbReference>
<dbReference type="GO" id="GO:0043565">
    <property type="term" value="F:sequence-specific DNA binding"/>
    <property type="evidence" value="ECO:0007669"/>
    <property type="project" value="InterPro"/>
</dbReference>
<dbReference type="PROSITE" id="PS00676">
    <property type="entry name" value="SIGMA54_INTERACT_2"/>
    <property type="match status" value="1"/>
</dbReference>
<keyword evidence="12 16" id="KW-0804">Transcription</keyword>
<dbReference type="GO" id="GO:0005524">
    <property type="term" value="F:ATP binding"/>
    <property type="evidence" value="ECO:0007669"/>
    <property type="project" value="UniProtKB-KW"/>
</dbReference>
<dbReference type="InterPro" id="IPR001789">
    <property type="entry name" value="Sig_transdc_resp-reg_receiver"/>
</dbReference>
<evidence type="ECO:0000256" key="13">
    <source>
        <dbReference type="ARBA" id="ARBA00023231"/>
    </source>
</evidence>
<dbReference type="CDD" id="cd00009">
    <property type="entry name" value="AAA"/>
    <property type="match status" value="1"/>
</dbReference>
<organism evidence="19 20">
    <name type="scientific">Komagataeibacter intermedius AF2</name>
    <dbReference type="NCBI Taxonomy" id="1458464"/>
    <lineage>
        <taxon>Bacteria</taxon>
        <taxon>Pseudomonadati</taxon>
        <taxon>Pseudomonadota</taxon>
        <taxon>Alphaproteobacteria</taxon>
        <taxon>Acetobacterales</taxon>
        <taxon>Acetobacteraceae</taxon>
        <taxon>Komagataeibacter</taxon>
    </lineage>
</organism>
<evidence type="ECO:0000313" key="20">
    <source>
        <dbReference type="Proteomes" id="UP000031553"/>
    </source>
</evidence>
<dbReference type="Gene3D" id="3.40.50.2300">
    <property type="match status" value="1"/>
</dbReference>
<evidence type="ECO:0000256" key="11">
    <source>
        <dbReference type="ARBA" id="ARBA00023159"/>
    </source>
</evidence>
<feature type="domain" description="Sigma-54 factor interaction" evidence="17">
    <location>
        <begin position="140"/>
        <end position="368"/>
    </location>
</feature>
<protein>
    <recommendedName>
        <fullName evidence="2 16">DNA-binding transcriptional regulator NtrC</fullName>
    </recommendedName>
    <alternativeName>
        <fullName evidence="16">Nitrogen regulation protein NR(I)</fullName>
    </alternativeName>
</protein>
<accession>A0A0N1N6G0</accession>
<evidence type="ECO:0000256" key="8">
    <source>
        <dbReference type="ARBA" id="ARBA00023012"/>
    </source>
</evidence>
<evidence type="ECO:0000256" key="7">
    <source>
        <dbReference type="ARBA" id="ARBA00022840"/>
    </source>
</evidence>